<reference evidence="1" key="1">
    <citation type="submission" date="2020-06" db="EMBL/GenBank/DDBJ databases">
        <authorList>
            <person name="Li T."/>
            <person name="Hu X."/>
            <person name="Zhang T."/>
            <person name="Song X."/>
            <person name="Zhang H."/>
            <person name="Dai N."/>
            <person name="Sheng W."/>
            <person name="Hou X."/>
            <person name="Wei L."/>
        </authorList>
    </citation>
    <scope>NUCLEOTIDE SEQUENCE</scope>
    <source>
        <strain evidence="1">KEN1</strain>
        <tissue evidence="1">Leaf</tissue>
    </source>
</reference>
<reference evidence="1" key="2">
    <citation type="journal article" date="2024" name="Plant">
        <title>Genomic evolution and insights into agronomic trait innovations of Sesamum species.</title>
        <authorList>
            <person name="Miao H."/>
            <person name="Wang L."/>
            <person name="Qu L."/>
            <person name="Liu H."/>
            <person name="Sun Y."/>
            <person name="Le M."/>
            <person name="Wang Q."/>
            <person name="Wei S."/>
            <person name="Zheng Y."/>
            <person name="Lin W."/>
            <person name="Duan Y."/>
            <person name="Cao H."/>
            <person name="Xiong S."/>
            <person name="Wang X."/>
            <person name="Wei L."/>
            <person name="Li C."/>
            <person name="Ma Q."/>
            <person name="Ju M."/>
            <person name="Zhao R."/>
            <person name="Li G."/>
            <person name="Mu C."/>
            <person name="Tian Q."/>
            <person name="Mei H."/>
            <person name="Zhang T."/>
            <person name="Gao T."/>
            <person name="Zhang H."/>
        </authorList>
    </citation>
    <scope>NUCLEOTIDE SEQUENCE</scope>
    <source>
        <strain evidence="1">KEN1</strain>
    </source>
</reference>
<dbReference type="AlphaFoldDB" id="A0AAW2XSK5"/>
<name>A0AAW2XSK5_9LAMI</name>
<organism evidence="1">
    <name type="scientific">Sesamum latifolium</name>
    <dbReference type="NCBI Taxonomy" id="2727402"/>
    <lineage>
        <taxon>Eukaryota</taxon>
        <taxon>Viridiplantae</taxon>
        <taxon>Streptophyta</taxon>
        <taxon>Embryophyta</taxon>
        <taxon>Tracheophyta</taxon>
        <taxon>Spermatophyta</taxon>
        <taxon>Magnoliopsida</taxon>
        <taxon>eudicotyledons</taxon>
        <taxon>Gunneridae</taxon>
        <taxon>Pentapetalae</taxon>
        <taxon>asterids</taxon>
        <taxon>lamiids</taxon>
        <taxon>Lamiales</taxon>
        <taxon>Pedaliaceae</taxon>
        <taxon>Sesamum</taxon>
    </lineage>
</organism>
<accession>A0AAW2XSK5</accession>
<dbReference type="EMBL" id="JACGWN010000003">
    <property type="protein sequence ID" value="KAL0455276.1"/>
    <property type="molecule type" value="Genomic_DNA"/>
</dbReference>
<protein>
    <submittedName>
        <fullName evidence="1">Uncharacterized protein</fullName>
    </submittedName>
</protein>
<sequence>MVCQVWRCAVVDVGIASRLLTGPYPFSAATMRPARRISSMPMTEQMDSLLPTSSESPPMISCPLAPALSQAPTPLSSIKVSKPAMPTRVSPNPTLNYMDVGNFDPLSMLQDFLIGSSDMEKRR</sequence>
<comment type="caution">
    <text evidence="1">The sequence shown here is derived from an EMBL/GenBank/DDBJ whole genome shotgun (WGS) entry which is preliminary data.</text>
</comment>
<gene>
    <name evidence="1" type="ORF">Slati_0866800</name>
</gene>
<proteinExistence type="predicted"/>
<evidence type="ECO:0000313" key="1">
    <source>
        <dbReference type="EMBL" id="KAL0455276.1"/>
    </source>
</evidence>